<organism evidence="2 3">
    <name type="scientific">Aquimarina atlantica</name>
    <dbReference type="NCBI Taxonomy" id="1317122"/>
    <lineage>
        <taxon>Bacteria</taxon>
        <taxon>Pseudomonadati</taxon>
        <taxon>Bacteroidota</taxon>
        <taxon>Flavobacteriia</taxon>
        <taxon>Flavobacteriales</taxon>
        <taxon>Flavobacteriaceae</taxon>
        <taxon>Aquimarina</taxon>
    </lineage>
</organism>
<evidence type="ECO:0000313" key="2">
    <source>
        <dbReference type="EMBL" id="EZH73387.1"/>
    </source>
</evidence>
<evidence type="ECO:0000256" key="1">
    <source>
        <dbReference type="SAM" id="Phobius"/>
    </source>
</evidence>
<evidence type="ECO:0000313" key="3">
    <source>
        <dbReference type="Proteomes" id="UP000023541"/>
    </source>
</evidence>
<keyword evidence="1" id="KW-0812">Transmembrane</keyword>
<accession>A0A023BTP6</accession>
<keyword evidence="3" id="KW-1185">Reference proteome</keyword>
<keyword evidence="1" id="KW-1133">Transmembrane helix</keyword>
<protein>
    <submittedName>
        <fullName evidence="2">Uncharacterized protein</fullName>
    </submittedName>
</protein>
<gene>
    <name evidence="2" type="ORF">ATO12_15720</name>
</gene>
<comment type="caution">
    <text evidence="2">The sequence shown here is derived from an EMBL/GenBank/DDBJ whole genome shotgun (WGS) entry which is preliminary data.</text>
</comment>
<keyword evidence="1" id="KW-0472">Membrane</keyword>
<proteinExistence type="predicted"/>
<dbReference type="OrthoDB" id="1160771at2"/>
<dbReference type="AlphaFoldDB" id="A0A023BTP6"/>
<dbReference type="eggNOG" id="ENOG50343PD">
    <property type="taxonomic scope" value="Bacteria"/>
</dbReference>
<feature type="transmembrane region" description="Helical" evidence="1">
    <location>
        <begin position="152"/>
        <end position="175"/>
    </location>
</feature>
<name>A0A023BTP6_9FLAO</name>
<sequence length="267" mass="29873">MVKGYLSQLVNVINECQIQLSKGETLPVESEKIKQQALLIIDESVSSIQNVQKLLQKQAISIHNDLLQALSMVYTDKEKCLLLLSRVDKMALEANHGLNEELKKNYIIQEQFFSYSQELYKHFRALEIEDAKIRVEAQKAKDKAKKYEKERYYFLALGPFGLAGLATATGLFTSWSTKASNASKKASKSKAQLEGLQASRDQIKMTQDSFGLCIGALSGVKNTLAFLSSGLHNIMQNNENKNETLTLLTLYLNASISEVTILMQDIA</sequence>
<dbReference type="EMBL" id="AQRA01000005">
    <property type="protein sequence ID" value="EZH73387.1"/>
    <property type="molecule type" value="Genomic_DNA"/>
</dbReference>
<dbReference type="STRING" id="1317122.ATO12_15720"/>
<reference evidence="2 3" key="1">
    <citation type="submission" date="2014-04" db="EMBL/GenBank/DDBJ databases">
        <title>Aquimarina sp. 22II-S11-z7 Genome Sequencing.</title>
        <authorList>
            <person name="Lai Q."/>
        </authorList>
    </citation>
    <scope>NUCLEOTIDE SEQUENCE [LARGE SCALE GENOMIC DNA]</scope>
    <source>
        <strain evidence="2 3">22II-S11-z7</strain>
    </source>
</reference>
<dbReference type="Proteomes" id="UP000023541">
    <property type="component" value="Unassembled WGS sequence"/>
</dbReference>
<dbReference type="RefSeq" id="WP_034242092.1">
    <property type="nucleotide sequence ID" value="NZ_AQRA01000005.1"/>
</dbReference>